<feature type="domain" description="C2H2-type" evidence="3">
    <location>
        <begin position="374"/>
        <end position="397"/>
    </location>
</feature>
<feature type="region of interest" description="Disordered" evidence="2">
    <location>
        <begin position="206"/>
        <end position="242"/>
    </location>
</feature>
<name>A0ABQ8AMN5_BRANA</name>
<keyword evidence="5" id="KW-1185">Reference proteome</keyword>
<proteinExistence type="predicted"/>
<organism evidence="4 5">
    <name type="scientific">Brassica napus</name>
    <name type="common">Rape</name>
    <dbReference type="NCBI Taxonomy" id="3708"/>
    <lineage>
        <taxon>Eukaryota</taxon>
        <taxon>Viridiplantae</taxon>
        <taxon>Streptophyta</taxon>
        <taxon>Embryophyta</taxon>
        <taxon>Tracheophyta</taxon>
        <taxon>Spermatophyta</taxon>
        <taxon>Magnoliopsida</taxon>
        <taxon>eudicotyledons</taxon>
        <taxon>Gunneridae</taxon>
        <taxon>Pentapetalae</taxon>
        <taxon>rosids</taxon>
        <taxon>malvids</taxon>
        <taxon>Brassicales</taxon>
        <taxon>Brassicaceae</taxon>
        <taxon>Brassiceae</taxon>
        <taxon>Brassica</taxon>
    </lineage>
</organism>
<gene>
    <name evidence="4" type="ORF">HID58_055897</name>
</gene>
<dbReference type="InterPro" id="IPR013087">
    <property type="entry name" value="Znf_C2H2_type"/>
</dbReference>
<dbReference type="Gene3D" id="3.40.50.1000">
    <property type="entry name" value="HAD superfamily/HAD-like"/>
    <property type="match status" value="1"/>
</dbReference>
<dbReference type="InterPro" id="IPR023214">
    <property type="entry name" value="HAD_sf"/>
</dbReference>
<dbReference type="PANTHER" id="PTHR46869">
    <property type="entry name" value="C2H2-LIKE ZINC FINGER PROTEIN"/>
    <property type="match status" value="1"/>
</dbReference>
<feature type="non-terminal residue" evidence="4">
    <location>
        <position position="1"/>
    </location>
</feature>
<dbReference type="InterPro" id="IPR023299">
    <property type="entry name" value="ATPase_P-typ_cyto_dom_N"/>
</dbReference>
<accession>A0ABQ8AMN5</accession>
<keyword evidence="1" id="KW-0863">Zinc-finger</keyword>
<dbReference type="PROSITE" id="PS00028">
    <property type="entry name" value="ZINC_FINGER_C2H2_1"/>
    <property type="match status" value="3"/>
</dbReference>
<protein>
    <recommendedName>
        <fullName evidence="3">C2H2-type domain-containing protein</fullName>
    </recommendedName>
</protein>
<reference evidence="4 5" key="1">
    <citation type="submission" date="2021-05" db="EMBL/GenBank/DDBJ databases">
        <title>Genome Assembly of Synthetic Allotetraploid Brassica napus Reveals Homoeologous Exchanges between Subgenomes.</title>
        <authorList>
            <person name="Davis J.T."/>
        </authorList>
    </citation>
    <scope>NUCLEOTIDE SEQUENCE [LARGE SCALE GENOMIC DNA]</scope>
    <source>
        <strain evidence="5">cv. Da-Ae</strain>
        <tissue evidence="4">Seedling</tissue>
    </source>
</reference>
<dbReference type="PANTHER" id="PTHR46869:SF15">
    <property type="entry name" value="C2H2-TYPE DOMAIN-CONTAINING PROTEIN"/>
    <property type="match status" value="1"/>
</dbReference>
<sequence>SLPEDELCSGYTVEVHIPAPDGDASRLAGGETSCHGFTLVRVLSRFMAKERILNFDGGRFSPDLHLARTTVTSQTLIPKKASSFVVLCSIFLSLFGVGSFVLRSMEKMIEREYMCKFCNKKFPSGKSLGGHIRIHTNHYSLLSSSYNNAKNPKKKKKKKKKKRLVAMKQQQQLCCRECGKAFDSLKALWNHMDCCHCEGEKLVMDSQSDTETTSSGPTRKRSKKQFSSESFSNGSSSSSACEIDQEHKNSVLSLMMMSMDSRGLTLVVNSLVAESSENNSVGDDNGAILYDSYSSDSDYFMNGPKRSDSAISVDGCLSNNGDDLAVKEGRSKYELRKSKRVVLPCYESDSCAVDTNSKIHSKKAISANKNGKCHECPFCFRVFKSGQALGGHKRSHSFVNQEHRVKHKAADMRIDLNRPAHDTELKMVFRVGSVKNRIESIPSPKLSPVKFHGSLPFNSFTSSSPTYDFLHLEDSYGTGFPSIRGLRGQKARYLRDVSWWANDKDAELLRPSYVKPEVVSWSPRIIVLHNFLSSGECEYLKAIARPRLQVSTVVDIKTGKGVKSDVRTNSGILDLYNTRADLRKKDHLAIDKYALRGLRSLAVAKQTIPEKTKKKSSGDPWEFVGGLPLFDPPRHDNAYTIRRASDLGVNISDQLAISSETRLKLGMGSNMYPYHQLLYLDKKAIRESLGNQVMFF</sequence>
<dbReference type="Pfam" id="PF13912">
    <property type="entry name" value="zf-C2H2_6"/>
    <property type="match status" value="2"/>
</dbReference>
<dbReference type="Proteomes" id="UP000824890">
    <property type="component" value="Unassembled WGS sequence"/>
</dbReference>
<comment type="caution">
    <text evidence="4">The sequence shown here is derived from an EMBL/GenBank/DDBJ whole genome shotgun (WGS) entry which is preliminary data.</text>
</comment>
<keyword evidence="1" id="KW-0479">Metal-binding</keyword>
<keyword evidence="1" id="KW-0862">Zinc</keyword>
<evidence type="ECO:0000313" key="5">
    <source>
        <dbReference type="Proteomes" id="UP000824890"/>
    </source>
</evidence>
<feature type="domain" description="C2H2-type" evidence="3">
    <location>
        <begin position="173"/>
        <end position="201"/>
    </location>
</feature>
<evidence type="ECO:0000256" key="1">
    <source>
        <dbReference type="PROSITE-ProRule" id="PRU00042"/>
    </source>
</evidence>
<dbReference type="EMBL" id="JAGKQM010000013">
    <property type="protein sequence ID" value="KAH0893468.1"/>
    <property type="molecule type" value="Genomic_DNA"/>
</dbReference>
<dbReference type="Gene3D" id="3.30.160.60">
    <property type="entry name" value="Classic Zinc Finger"/>
    <property type="match status" value="1"/>
</dbReference>
<dbReference type="PROSITE" id="PS50157">
    <property type="entry name" value="ZINC_FINGER_C2H2_2"/>
    <property type="match status" value="3"/>
</dbReference>
<dbReference type="SUPFAM" id="SSF57667">
    <property type="entry name" value="beta-beta-alpha zinc fingers"/>
    <property type="match status" value="2"/>
</dbReference>
<evidence type="ECO:0000313" key="4">
    <source>
        <dbReference type="EMBL" id="KAH0893468.1"/>
    </source>
</evidence>
<feature type="compositionally biased region" description="Polar residues" evidence="2">
    <location>
        <begin position="206"/>
        <end position="217"/>
    </location>
</feature>
<dbReference type="SMART" id="SM00355">
    <property type="entry name" value="ZnF_C2H2"/>
    <property type="match status" value="3"/>
</dbReference>
<feature type="compositionally biased region" description="Low complexity" evidence="2">
    <location>
        <begin position="227"/>
        <end position="239"/>
    </location>
</feature>
<feature type="domain" description="C2H2-type" evidence="3">
    <location>
        <begin position="113"/>
        <end position="140"/>
    </location>
</feature>
<dbReference type="Gene3D" id="3.40.1110.10">
    <property type="entry name" value="Calcium-transporting ATPase, cytoplasmic domain N"/>
    <property type="match status" value="1"/>
</dbReference>
<evidence type="ECO:0000256" key="2">
    <source>
        <dbReference type="SAM" id="MobiDB-lite"/>
    </source>
</evidence>
<evidence type="ECO:0000259" key="3">
    <source>
        <dbReference type="PROSITE" id="PS50157"/>
    </source>
</evidence>
<dbReference type="InterPro" id="IPR036236">
    <property type="entry name" value="Znf_C2H2_sf"/>
</dbReference>